<dbReference type="AlphaFoldDB" id="M1MTC8"/>
<evidence type="ECO:0000313" key="1">
    <source>
        <dbReference type="EMBL" id="AGF54817.1"/>
    </source>
</evidence>
<dbReference type="PATRIC" id="fig|931276.5.peg.997"/>
<accession>M1MTC8</accession>
<reference evidence="1 2" key="1">
    <citation type="submission" date="2013-02" db="EMBL/GenBank/DDBJ databases">
        <title>Genome sequence of Clostridium saccharoperbutylacetonicum N1-4(HMT).</title>
        <authorList>
            <person name="Poehlein A."/>
            <person name="Daniel R."/>
        </authorList>
    </citation>
    <scope>NUCLEOTIDE SEQUENCE [LARGE SCALE GENOMIC DNA]</scope>
    <source>
        <strain evidence="2">N1-4(HMT)</strain>
    </source>
</reference>
<name>M1MTC8_9CLOT</name>
<evidence type="ECO:0000313" key="2">
    <source>
        <dbReference type="Proteomes" id="UP000011728"/>
    </source>
</evidence>
<dbReference type="RefSeq" id="WP_015391142.1">
    <property type="nucleotide sequence ID" value="NC_020291.1"/>
</dbReference>
<dbReference type="HOGENOM" id="CLU_730953_0_0_9"/>
<organism evidence="1 2">
    <name type="scientific">Clostridium saccharoperbutylacetonicum N1-4(HMT)</name>
    <dbReference type="NCBI Taxonomy" id="931276"/>
    <lineage>
        <taxon>Bacteria</taxon>
        <taxon>Bacillati</taxon>
        <taxon>Bacillota</taxon>
        <taxon>Clostridia</taxon>
        <taxon>Eubacteriales</taxon>
        <taxon>Clostridiaceae</taxon>
        <taxon>Clostridium</taxon>
    </lineage>
</organism>
<keyword evidence="2" id="KW-1185">Reference proteome</keyword>
<dbReference type="Proteomes" id="UP000011728">
    <property type="component" value="Chromosome"/>
</dbReference>
<proteinExistence type="predicted"/>
<protein>
    <submittedName>
        <fullName evidence="1">Uncharacterized protein</fullName>
    </submittedName>
</protein>
<dbReference type="eggNOG" id="ENOG50325C2">
    <property type="taxonomic scope" value="Bacteria"/>
</dbReference>
<dbReference type="OrthoDB" id="1889228at2"/>
<dbReference type="KEGG" id="csr:Cspa_c10410"/>
<gene>
    <name evidence="1" type="ORF">Cspa_c10410</name>
</gene>
<dbReference type="EMBL" id="CP004121">
    <property type="protein sequence ID" value="AGF54817.1"/>
    <property type="molecule type" value="Genomic_DNA"/>
</dbReference>
<sequence>MAYDDELLITYGLGYAFEKSKLLIVSEIEEKTVLKKEIDIIEEINIINKFKENLNKKCTLNSSKNYIRDIEDALEEKLSKIIPIIISIKGKDQKRQDYLMEEYIKSDLIQLRLKKEGYIQKDSTLVKKYIDNCSGELENNSENASEKILSYNKIILKIILTTNFGSEFYKFLSERGQVVILNNEEKLIGEELEYENINNYLIKNEYKNLDFLNLLLFLETWQKKYFEWDGNYTSLMFSINRNGKRYHGPKSEIKDYVIAFLKEKRYLYFPFGRYDINNMFITLNDERYCNSKESESSKRNCVVLEKKESKLYQITVSDFKRIDLEKDMELGYLLSYKNDEVYISLVMYDKKNGQVLNISDFENFREEMICALEKHFIVEG</sequence>